<comment type="subcellular location">
    <subcellularLocation>
        <location evidence="1 3">Nucleus</location>
    </subcellularLocation>
</comment>
<feature type="region of interest" description="Disordered" evidence="5">
    <location>
        <begin position="277"/>
        <end position="321"/>
    </location>
</feature>
<dbReference type="GeneID" id="5123853"/>
<dbReference type="EMBL" id="CH408162">
    <property type="protein sequence ID" value="EDK41667.2"/>
    <property type="molecule type" value="Genomic_DNA"/>
</dbReference>
<organism evidence="7 8">
    <name type="scientific">Meyerozyma guilliermondii (strain ATCC 6260 / CBS 566 / DSM 6381 / JCM 1539 / NBRC 10279 / NRRL Y-324)</name>
    <name type="common">Yeast</name>
    <name type="synonym">Candida guilliermondii</name>
    <dbReference type="NCBI Taxonomy" id="294746"/>
    <lineage>
        <taxon>Eukaryota</taxon>
        <taxon>Fungi</taxon>
        <taxon>Dikarya</taxon>
        <taxon>Ascomycota</taxon>
        <taxon>Saccharomycotina</taxon>
        <taxon>Pichiomycetes</taxon>
        <taxon>Debaryomycetaceae</taxon>
        <taxon>Meyerozyma</taxon>
    </lineage>
</organism>
<dbReference type="GO" id="GO:0005634">
    <property type="term" value="C:nucleus"/>
    <property type="evidence" value="ECO:0007669"/>
    <property type="project" value="UniProtKB-SubCell"/>
</dbReference>
<dbReference type="Pfam" id="PF10537">
    <property type="entry name" value="WAC_Acf1_DNA_bd"/>
    <property type="match status" value="1"/>
</dbReference>
<dbReference type="InParanoid" id="A5DR64"/>
<sequence length="1128" mass="130872">MVLYKRKHVTYVRPPPIPDDLNTQVFYIPATKEWFYTYEEYIKRLDFFQQRKFVCEITGNSCLTFFQALESEKREIKGVEKNFPEALREHILRFLQFNRITRLDHLVDKVYSSFRNDYFPGETIYIKGAIVPDHNGSSAGGPVGKQRGTIREKVQYSNPADGLTTKYLVVRLHDMQQAIVTKDKISRDRNHFTKWLIKTFIKLTMTRSPKVGAPWVVKEKYAKKYRIPQEFPDDLRHYKWSTPTADVVFEGDSALPEMPDSEQESLAIKRALEASKRNKKSLGKGRKKPALNNLLDDSTPDGGDALDFKPTDPTKPLPTHYLPDKLQRELDFDDSKLDSIQPTKKNVSEDLDLRFDLQNTKPQPMAPQLSANALKHTQALIARRQQEIDNLSEAEDEVSEKVKMDPTYREFCESEIYRLQRSLSFSCVQEALETWSFLNIYHRALKLDTFTFDDFIYAMGWTWEEYEDIGRCELVDEIWCAVLGAFVSNELPTSSDDDDDDDEVFGLLVNLPDNEKVEPEEPELKASTPLKEETPVNEVKKEEEADNDRDTKSPSDSSEDEEEETSHNAYKIMNYRGTPWHDRLRKRNFKEGNWQGILLGVLSTVEYVPEYQQLITRVFKILAPPDLPANPSTTLSQFYDSFDFESRLQTLCLLVTLLSNGTIVRRYIDECLEQSTVYRRSRLDNIRDYKAMMDVAIGYHEQLEQVRAELEDKLNKENNGVAEEVKDTKNTSEDKKRAKLNLLAFEMNDDDKKFADVSDDYRTVWESRKETLQKMEQIRKERRQIERKLVELDSQRLKLLGKDRLFNRYWWFENNGLPTLHGTSKDEDNDDEEVAERNDDDSDVDDGEIIDETYLMGTLWVQGPSKDDVRIHLELSETEAERLGNSTEQLNKDVKFHVPPSEDKVVLNDLDFTNIPASFSTLAATYEVTFDKNSVFVGSKEESFLDQWGCLRRDHRLITPVQRKLLEEYPSPLFNGNNWRVYTEPDQIQELLNWLNPWGKRESQLRKELVVVGDAIKLSMEARKKAMWLATDNGTVNGTKQTEQKPENEAESDDEINVSAGKRNRQSTGRRKKANISDSGSSDEETRVPITRELNRALEWMNSLARDELEKSLYEGGDKAKTKGRKKK</sequence>
<feature type="region of interest" description="Disordered" evidence="5">
    <location>
        <begin position="820"/>
        <end position="847"/>
    </location>
</feature>
<dbReference type="STRING" id="294746.A5DR64"/>
<feature type="compositionally biased region" description="Basic residues" evidence="5">
    <location>
        <begin position="1062"/>
        <end position="1074"/>
    </location>
</feature>
<feature type="domain" description="WAC" evidence="6">
    <location>
        <begin position="23"/>
        <end position="135"/>
    </location>
</feature>
<dbReference type="AlphaFoldDB" id="A5DR64"/>
<feature type="compositionally biased region" description="Basic and acidic residues" evidence="5">
    <location>
        <begin position="1108"/>
        <end position="1121"/>
    </location>
</feature>
<evidence type="ECO:0000256" key="3">
    <source>
        <dbReference type="PROSITE-ProRule" id="PRU00475"/>
    </source>
</evidence>
<evidence type="ECO:0000313" key="8">
    <source>
        <dbReference type="Proteomes" id="UP000001997"/>
    </source>
</evidence>
<feature type="compositionally biased region" description="Basic and acidic residues" evidence="5">
    <location>
        <begin position="513"/>
        <end position="553"/>
    </location>
</feature>
<evidence type="ECO:0000256" key="1">
    <source>
        <dbReference type="ARBA" id="ARBA00004123"/>
    </source>
</evidence>
<dbReference type="OMA" id="FVEVHCA"/>
<evidence type="ECO:0000256" key="2">
    <source>
        <dbReference type="ARBA" id="ARBA00023242"/>
    </source>
</evidence>
<dbReference type="OrthoDB" id="332390at2759"/>
<proteinExistence type="predicted"/>
<feature type="coiled-coil region" evidence="4">
    <location>
        <begin position="374"/>
        <end position="401"/>
    </location>
</feature>
<dbReference type="GO" id="GO:0000781">
    <property type="term" value="C:chromosome, telomeric region"/>
    <property type="evidence" value="ECO:0007669"/>
    <property type="project" value="GOC"/>
</dbReference>
<feature type="coiled-coil region" evidence="4">
    <location>
        <begin position="768"/>
        <end position="795"/>
    </location>
</feature>
<dbReference type="Proteomes" id="UP000001997">
    <property type="component" value="Unassembled WGS sequence"/>
</dbReference>
<feature type="region of interest" description="Disordered" evidence="5">
    <location>
        <begin position="1108"/>
        <end position="1128"/>
    </location>
</feature>
<feature type="region of interest" description="Disordered" evidence="5">
    <location>
        <begin position="1032"/>
        <end position="1089"/>
    </location>
</feature>
<feature type="coiled-coil region" evidence="4">
    <location>
        <begin position="700"/>
        <end position="727"/>
    </location>
</feature>
<evidence type="ECO:0000256" key="5">
    <source>
        <dbReference type="SAM" id="MobiDB-lite"/>
    </source>
</evidence>
<feature type="region of interest" description="Disordered" evidence="5">
    <location>
        <begin position="510"/>
        <end position="570"/>
    </location>
</feature>
<name>A5DR64_PICGU</name>
<dbReference type="PANTHER" id="PTHR32075:SF6">
    <property type="entry name" value="ISWI CHROMATIN-REMODELING COMPLEX SUBUNIT YPL216W-RELATED"/>
    <property type="match status" value="1"/>
</dbReference>
<dbReference type="RefSeq" id="XP_001482002.2">
    <property type="nucleotide sequence ID" value="XM_001481952.1"/>
</dbReference>
<keyword evidence="2 3" id="KW-0539">Nucleus</keyword>
<protein>
    <recommendedName>
        <fullName evidence="6">WAC domain-containing protein</fullName>
    </recommendedName>
</protein>
<feature type="compositionally biased region" description="Acidic residues" evidence="5">
    <location>
        <begin position="827"/>
        <end position="847"/>
    </location>
</feature>
<keyword evidence="4" id="KW-0175">Coiled coil</keyword>
<keyword evidence="8" id="KW-1185">Reference proteome</keyword>
<dbReference type="Pfam" id="PF02791">
    <property type="entry name" value="DDT"/>
    <property type="match status" value="1"/>
</dbReference>
<dbReference type="InterPro" id="IPR013136">
    <property type="entry name" value="WSTF_Acf1_Cbp146"/>
</dbReference>
<evidence type="ECO:0000259" key="6">
    <source>
        <dbReference type="PROSITE" id="PS51136"/>
    </source>
</evidence>
<dbReference type="KEGG" id="pgu:PGUG_05765"/>
<dbReference type="InterPro" id="IPR018501">
    <property type="entry name" value="DDT_dom"/>
</dbReference>
<accession>A5DR64</accession>
<dbReference type="PANTHER" id="PTHR32075">
    <property type="entry name" value="ISWI CHROMATIN-REMODELING COMPLEX SUBUNIT YPL216W-RELATED"/>
    <property type="match status" value="1"/>
</dbReference>
<dbReference type="Pfam" id="PF15613">
    <property type="entry name" value="WSD"/>
    <property type="match status" value="1"/>
</dbReference>
<dbReference type="VEuPathDB" id="FungiDB:PGUG_05765"/>
<gene>
    <name evidence="7" type="ORF">PGUG_05765</name>
</gene>
<dbReference type="InterPro" id="IPR028941">
    <property type="entry name" value="WHIM2_dom"/>
</dbReference>
<feature type="compositionally biased region" description="Basic residues" evidence="5">
    <location>
        <begin position="277"/>
        <end position="289"/>
    </location>
</feature>
<dbReference type="GO" id="GO:0031509">
    <property type="term" value="P:subtelomeric heterochromatin formation"/>
    <property type="evidence" value="ECO:0007669"/>
    <property type="project" value="TreeGrafter"/>
</dbReference>
<dbReference type="GO" id="GO:0000785">
    <property type="term" value="C:chromatin"/>
    <property type="evidence" value="ECO:0007669"/>
    <property type="project" value="UniProtKB-ARBA"/>
</dbReference>
<feature type="compositionally biased region" description="Polar residues" evidence="5">
    <location>
        <begin position="1032"/>
        <end position="1041"/>
    </location>
</feature>
<evidence type="ECO:0000313" key="7">
    <source>
        <dbReference type="EMBL" id="EDK41667.2"/>
    </source>
</evidence>
<dbReference type="PROSITE" id="PS51136">
    <property type="entry name" value="WAC"/>
    <property type="match status" value="1"/>
</dbReference>
<dbReference type="FunCoup" id="A5DR64">
    <property type="interactions" value="273"/>
</dbReference>
<evidence type="ECO:0000256" key="4">
    <source>
        <dbReference type="SAM" id="Coils"/>
    </source>
</evidence>
<dbReference type="HOGENOM" id="CLU_002631_1_1_1"/>
<dbReference type="eggNOG" id="KOG1245">
    <property type="taxonomic scope" value="Eukaryota"/>
</dbReference>
<reference evidence="7 8" key="1">
    <citation type="journal article" date="2009" name="Nature">
        <title>Evolution of pathogenicity and sexual reproduction in eight Candida genomes.</title>
        <authorList>
            <person name="Butler G."/>
            <person name="Rasmussen M.D."/>
            <person name="Lin M.F."/>
            <person name="Santos M.A."/>
            <person name="Sakthikumar S."/>
            <person name="Munro C.A."/>
            <person name="Rheinbay E."/>
            <person name="Grabherr M."/>
            <person name="Forche A."/>
            <person name="Reedy J.L."/>
            <person name="Agrafioti I."/>
            <person name="Arnaud M.B."/>
            <person name="Bates S."/>
            <person name="Brown A.J."/>
            <person name="Brunke S."/>
            <person name="Costanzo M.C."/>
            <person name="Fitzpatrick D.A."/>
            <person name="de Groot P.W."/>
            <person name="Harris D."/>
            <person name="Hoyer L.L."/>
            <person name="Hube B."/>
            <person name="Klis F.M."/>
            <person name="Kodira C."/>
            <person name="Lennard N."/>
            <person name="Logue M.E."/>
            <person name="Martin R."/>
            <person name="Neiman A.M."/>
            <person name="Nikolaou E."/>
            <person name="Quail M.A."/>
            <person name="Quinn J."/>
            <person name="Santos M.C."/>
            <person name="Schmitzberger F.F."/>
            <person name="Sherlock G."/>
            <person name="Shah P."/>
            <person name="Silverstein K.A."/>
            <person name="Skrzypek M.S."/>
            <person name="Soll D."/>
            <person name="Staggs R."/>
            <person name="Stansfield I."/>
            <person name="Stumpf M.P."/>
            <person name="Sudbery P.E."/>
            <person name="Srikantha T."/>
            <person name="Zeng Q."/>
            <person name="Berman J."/>
            <person name="Berriman M."/>
            <person name="Heitman J."/>
            <person name="Gow N.A."/>
            <person name="Lorenz M.C."/>
            <person name="Birren B.W."/>
            <person name="Kellis M."/>
            <person name="Cuomo C.A."/>
        </authorList>
    </citation>
    <scope>NUCLEOTIDE SEQUENCE [LARGE SCALE GENOMIC DNA]</scope>
    <source>
        <strain evidence="8">ATCC 6260 / CBS 566 / DSM 6381 / JCM 1539 / NBRC 10279 / NRRL Y-324</strain>
    </source>
</reference>